<gene>
    <name evidence="1" type="ORF">LCMAC201_00420</name>
</gene>
<organism evidence="1">
    <name type="scientific">Marseillevirus LCMAC201</name>
    <dbReference type="NCBI Taxonomy" id="2506605"/>
    <lineage>
        <taxon>Viruses</taxon>
        <taxon>Varidnaviria</taxon>
        <taxon>Bamfordvirae</taxon>
        <taxon>Nucleocytoviricota</taxon>
        <taxon>Megaviricetes</taxon>
        <taxon>Pimascovirales</taxon>
        <taxon>Pimascovirales incertae sedis</taxon>
        <taxon>Marseilleviridae</taxon>
    </lineage>
</organism>
<sequence length="65" mass="7762">MDFFTNSEIITNENGEVFEYRTACMESYPCQHSVKKHDEDKFSMMYGDKIYEYLKENGYTYAGFN</sequence>
<accession>A0A481YVU4</accession>
<evidence type="ECO:0000313" key="1">
    <source>
        <dbReference type="EMBL" id="QBK87140.1"/>
    </source>
</evidence>
<dbReference type="EMBL" id="MK500344">
    <property type="protein sequence ID" value="QBK87140.1"/>
    <property type="molecule type" value="Genomic_DNA"/>
</dbReference>
<protein>
    <submittedName>
        <fullName evidence="1">Uncharacterized protein</fullName>
    </submittedName>
</protein>
<proteinExistence type="predicted"/>
<reference evidence="1" key="1">
    <citation type="journal article" date="2019" name="MBio">
        <title>Virus Genomes from Deep Sea Sediments Expand the Ocean Megavirome and Support Independent Origins of Viral Gigantism.</title>
        <authorList>
            <person name="Backstrom D."/>
            <person name="Yutin N."/>
            <person name="Jorgensen S.L."/>
            <person name="Dharamshi J."/>
            <person name="Homa F."/>
            <person name="Zaremba-Niedwiedzka K."/>
            <person name="Spang A."/>
            <person name="Wolf Y.I."/>
            <person name="Koonin E.V."/>
            <person name="Ettema T.J."/>
        </authorList>
    </citation>
    <scope>NUCLEOTIDE SEQUENCE</scope>
</reference>
<name>A0A481YVU4_9VIRU</name>